<comment type="catalytic activity">
    <reaction evidence="4">
        <text>(R)-glycerate + NADP(+) = 3-hydroxypyruvate + NADPH + H(+)</text>
        <dbReference type="Rhea" id="RHEA:18657"/>
        <dbReference type="ChEBI" id="CHEBI:15378"/>
        <dbReference type="ChEBI" id="CHEBI:16659"/>
        <dbReference type="ChEBI" id="CHEBI:17180"/>
        <dbReference type="ChEBI" id="CHEBI:57783"/>
        <dbReference type="ChEBI" id="CHEBI:58349"/>
        <dbReference type="EC" id="1.1.1.81"/>
    </reaction>
</comment>
<reference evidence="14" key="1">
    <citation type="submission" date="2017-04" db="EMBL/GenBank/DDBJ databases">
        <authorList>
            <person name="Varghese N."/>
            <person name="Submissions S."/>
        </authorList>
    </citation>
    <scope>NUCLEOTIDE SEQUENCE [LARGE SCALE GENOMIC DNA]</scope>
    <source>
        <strain evidence="14">DSM 23072</strain>
    </source>
</reference>
<dbReference type="InterPro" id="IPR029753">
    <property type="entry name" value="D-isomer_DH_CS"/>
</dbReference>
<keyword evidence="1 10" id="KW-0560">Oxidoreductase</keyword>
<evidence type="ECO:0000256" key="2">
    <source>
        <dbReference type="ARBA" id="ARBA00023027"/>
    </source>
</evidence>
<dbReference type="EC" id="1.1.1.79" evidence="7"/>
<sequence>MKKTVILYKKIPNEQKARLASHFNLITFDGITADNRNEVITALAQADGLIGASVPIKQELLQFAPKLKAISTISVGYDQFDVDDLTRRGIRLMHTPNVLTDTTADTIFTLMLATARRAVELSILVRAGQWQGSIGSEYYGTDVHHKTIGILGMGRIGSAVAKRAYCGFDMKVLYTGKQANEQVERQYQAERCSLDDLLQRADFVCITLPLLPTTEKLISKEKLALMKPSAILINAARGKIVDQQALIAALQNGGIKAAGLDVFEVEPLPPDSPLMTLQNVVLLPHIGSATTETRDNMARCAVDNLIAAFKSEKPTQNWVNPAVG</sequence>
<proteinExistence type="inferred from homology"/>
<organism evidence="13 14">
    <name type="scientific">Pasteurella testudinis DSM 23072</name>
    <dbReference type="NCBI Taxonomy" id="1122938"/>
    <lineage>
        <taxon>Bacteria</taxon>
        <taxon>Pseudomonadati</taxon>
        <taxon>Pseudomonadota</taxon>
        <taxon>Gammaproteobacteria</taxon>
        <taxon>Pasteurellales</taxon>
        <taxon>Pasteurellaceae</taxon>
        <taxon>Pasteurella</taxon>
    </lineage>
</organism>
<dbReference type="Pfam" id="PF02826">
    <property type="entry name" value="2-Hacid_dh_C"/>
    <property type="match status" value="1"/>
</dbReference>
<dbReference type="SUPFAM" id="SSF51735">
    <property type="entry name" value="NAD(P)-binding Rossmann-fold domains"/>
    <property type="match status" value="1"/>
</dbReference>
<comment type="catalytic activity">
    <reaction evidence="3">
        <text>(R)-glycerate + NAD(+) = 3-hydroxypyruvate + NADH + H(+)</text>
        <dbReference type="Rhea" id="RHEA:17905"/>
        <dbReference type="ChEBI" id="CHEBI:15378"/>
        <dbReference type="ChEBI" id="CHEBI:16659"/>
        <dbReference type="ChEBI" id="CHEBI:17180"/>
        <dbReference type="ChEBI" id="CHEBI:57540"/>
        <dbReference type="ChEBI" id="CHEBI:57945"/>
        <dbReference type="EC" id="1.1.1.81"/>
    </reaction>
</comment>
<dbReference type="AlphaFoldDB" id="A0A1W1UEK4"/>
<keyword evidence="14" id="KW-1185">Reference proteome</keyword>
<dbReference type="InterPro" id="IPR036291">
    <property type="entry name" value="NAD(P)-bd_dom_sf"/>
</dbReference>
<dbReference type="Pfam" id="PF00389">
    <property type="entry name" value="2-Hacid_dh"/>
    <property type="match status" value="1"/>
</dbReference>
<gene>
    <name evidence="13" type="ORF">SAMN05660772_00385</name>
</gene>
<dbReference type="PROSITE" id="PS00671">
    <property type="entry name" value="D_2_HYDROXYACID_DH_3"/>
    <property type="match status" value="1"/>
</dbReference>
<dbReference type="SUPFAM" id="SSF52283">
    <property type="entry name" value="Formate/glycerate dehydrogenase catalytic domain-like"/>
    <property type="match status" value="1"/>
</dbReference>
<dbReference type="InterPro" id="IPR050223">
    <property type="entry name" value="D-isomer_2-hydroxyacid_DH"/>
</dbReference>
<evidence type="ECO:0000256" key="4">
    <source>
        <dbReference type="ARBA" id="ARBA00052239"/>
    </source>
</evidence>
<evidence type="ECO:0000256" key="1">
    <source>
        <dbReference type="ARBA" id="ARBA00023002"/>
    </source>
</evidence>
<dbReference type="InterPro" id="IPR006140">
    <property type="entry name" value="D-isomer_DH_NAD-bd"/>
</dbReference>
<accession>A0A1W1UEK4</accession>
<evidence type="ECO:0000256" key="9">
    <source>
        <dbReference type="ARBA" id="ARBA00073362"/>
    </source>
</evidence>
<dbReference type="RefSeq" id="WP_084255728.1">
    <property type="nucleotide sequence ID" value="NZ_FWWV01000002.1"/>
</dbReference>
<evidence type="ECO:0000259" key="11">
    <source>
        <dbReference type="Pfam" id="PF00389"/>
    </source>
</evidence>
<dbReference type="PANTHER" id="PTHR10996">
    <property type="entry name" value="2-HYDROXYACID DEHYDROGENASE-RELATED"/>
    <property type="match status" value="1"/>
</dbReference>
<name>A0A1W1UEK4_9PAST</name>
<dbReference type="STRING" id="1122938.SAMN05660772_00385"/>
<dbReference type="PANTHER" id="PTHR10996:SF283">
    <property type="entry name" value="GLYOXYLATE_HYDROXYPYRUVATE REDUCTASE B"/>
    <property type="match status" value="1"/>
</dbReference>
<protein>
    <recommendedName>
        <fullName evidence="9">Glyoxylate/hydroxypyruvate reductase B</fullName>
        <ecNumber evidence="7">1.1.1.79</ecNumber>
        <ecNumber evidence="8">1.1.1.81</ecNumber>
    </recommendedName>
</protein>
<feature type="domain" description="D-isomer specific 2-hydroxyacid dehydrogenase catalytic" evidence="11">
    <location>
        <begin position="5"/>
        <end position="316"/>
    </location>
</feature>
<feature type="domain" description="D-isomer specific 2-hydroxyacid dehydrogenase NAD-binding" evidence="12">
    <location>
        <begin position="108"/>
        <end position="287"/>
    </location>
</feature>
<keyword evidence="2" id="KW-0520">NAD</keyword>
<evidence type="ECO:0000256" key="3">
    <source>
        <dbReference type="ARBA" id="ARBA00051801"/>
    </source>
</evidence>
<evidence type="ECO:0000313" key="13">
    <source>
        <dbReference type="EMBL" id="SMB79490.1"/>
    </source>
</evidence>
<dbReference type="CDD" id="cd05301">
    <property type="entry name" value="GDH"/>
    <property type="match status" value="1"/>
</dbReference>
<evidence type="ECO:0000256" key="5">
    <source>
        <dbReference type="ARBA" id="ARBA00052769"/>
    </source>
</evidence>
<dbReference type="InterPro" id="IPR006139">
    <property type="entry name" value="D-isomer_2_OHA_DH_cat_dom"/>
</dbReference>
<dbReference type="EC" id="1.1.1.81" evidence="8"/>
<evidence type="ECO:0000259" key="12">
    <source>
        <dbReference type="Pfam" id="PF02826"/>
    </source>
</evidence>
<evidence type="ECO:0000256" key="7">
    <source>
        <dbReference type="ARBA" id="ARBA00066661"/>
    </source>
</evidence>
<dbReference type="GO" id="GO:0005829">
    <property type="term" value="C:cytosol"/>
    <property type="evidence" value="ECO:0007669"/>
    <property type="project" value="TreeGrafter"/>
</dbReference>
<dbReference type="Gene3D" id="3.40.50.720">
    <property type="entry name" value="NAD(P)-binding Rossmann-like Domain"/>
    <property type="match status" value="2"/>
</dbReference>
<dbReference type="GO" id="GO:0030267">
    <property type="term" value="F:glyoxylate reductase (NADPH) activity"/>
    <property type="evidence" value="ECO:0007669"/>
    <property type="project" value="UniProtKB-EC"/>
</dbReference>
<comment type="catalytic activity">
    <reaction evidence="5">
        <text>glycolate + NADP(+) = glyoxylate + NADPH + H(+)</text>
        <dbReference type="Rhea" id="RHEA:10992"/>
        <dbReference type="ChEBI" id="CHEBI:15378"/>
        <dbReference type="ChEBI" id="CHEBI:29805"/>
        <dbReference type="ChEBI" id="CHEBI:36655"/>
        <dbReference type="ChEBI" id="CHEBI:57783"/>
        <dbReference type="ChEBI" id="CHEBI:58349"/>
        <dbReference type="EC" id="1.1.1.79"/>
    </reaction>
</comment>
<evidence type="ECO:0000256" key="10">
    <source>
        <dbReference type="RuleBase" id="RU003719"/>
    </source>
</evidence>
<dbReference type="FunFam" id="3.40.50.720:FF:000026">
    <property type="entry name" value="Glyoxylate/hydroxypyruvate reductase B"/>
    <property type="match status" value="1"/>
</dbReference>
<evidence type="ECO:0000256" key="6">
    <source>
        <dbReference type="ARBA" id="ARBA00061278"/>
    </source>
</evidence>
<dbReference type="GO" id="GO:0016618">
    <property type="term" value="F:hydroxypyruvate reductase [NAD(P)H] activity"/>
    <property type="evidence" value="ECO:0007669"/>
    <property type="project" value="UniProtKB-EC"/>
</dbReference>
<dbReference type="GO" id="GO:0051287">
    <property type="term" value="F:NAD binding"/>
    <property type="evidence" value="ECO:0007669"/>
    <property type="project" value="InterPro"/>
</dbReference>
<comment type="similarity">
    <text evidence="6">Belongs to the D-isomer specific 2-hydroxyacid dehydrogenase family. GhrB subfamily.</text>
</comment>
<evidence type="ECO:0000313" key="14">
    <source>
        <dbReference type="Proteomes" id="UP000192408"/>
    </source>
</evidence>
<evidence type="ECO:0000256" key="8">
    <source>
        <dbReference type="ARBA" id="ARBA00066674"/>
    </source>
</evidence>
<dbReference type="Proteomes" id="UP000192408">
    <property type="component" value="Unassembled WGS sequence"/>
</dbReference>
<dbReference type="EMBL" id="FWWV01000002">
    <property type="protein sequence ID" value="SMB79490.1"/>
    <property type="molecule type" value="Genomic_DNA"/>
</dbReference>